<dbReference type="EMBL" id="CAJJDN010000253">
    <property type="protein sequence ID" value="CAD8129961.1"/>
    <property type="molecule type" value="Genomic_DNA"/>
</dbReference>
<protein>
    <submittedName>
        <fullName evidence="1">Uncharacterized protein</fullName>
    </submittedName>
</protein>
<accession>A0A8S1RMU4</accession>
<sequence length="137" mass="16189">MLTIQTPMYQSLKTQIISGLDYKPLNQGLTGVERAVARRFLILMIEIEMDQLKMLQSLQIYINHSIEFLIQFKIIAIFLQNFKQKLRRQNHVSETQRFIHQISNQQTLVNLRSTEANQSSIRQTSQTVTSQYRRTQF</sequence>
<reference evidence="1" key="1">
    <citation type="submission" date="2021-01" db="EMBL/GenBank/DDBJ databases">
        <authorList>
            <consortium name="Genoscope - CEA"/>
            <person name="William W."/>
        </authorList>
    </citation>
    <scope>NUCLEOTIDE SEQUENCE</scope>
</reference>
<proteinExistence type="predicted"/>
<comment type="caution">
    <text evidence="1">The sequence shown here is derived from an EMBL/GenBank/DDBJ whole genome shotgun (WGS) entry which is preliminary data.</text>
</comment>
<gene>
    <name evidence="1" type="ORF">PSON_ATCC_30995.1.T2530009</name>
</gene>
<keyword evidence="2" id="KW-1185">Reference proteome</keyword>
<evidence type="ECO:0000313" key="1">
    <source>
        <dbReference type="EMBL" id="CAD8129961.1"/>
    </source>
</evidence>
<evidence type="ECO:0000313" key="2">
    <source>
        <dbReference type="Proteomes" id="UP000692954"/>
    </source>
</evidence>
<organism evidence="1 2">
    <name type="scientific">Paramecium sonneborni</name>
    <dbReference type="NCBI Taxonomy" id="65129"/>
    <lineage>
        <taxon>Eukaryota</taxon>
        <taxon>Sar</taxon>
        <taxon>Alveolata</taxon>
        <taxon>Ciliophora</taxon>
        <taxon>Intramacronucleata</taxon>
        <taxon>Oligohymenophorea</taxon>
        <taxon>Peniculida</taxon>
        <taxon>Parameciidae</taxon>
        <taxon>Paramecium</taxon>
    </lineage>
</organism>
<dbReference type="Proteomes" id="UP000692954">
    <property type="component" value="Unassembled WGS sequence"/>
</dbReference>
<name>A0A8S1RMU4_9CILI</name>
<dbReference type="AlphaFoldDB" id="A0A8S1RMU4"/>